<feature type="transmembrane region" description="Helical" evidence="6">
    <location>
        <begin position="62"/>
        <end position="90"/>
    </location>
</feature>
<sequence length="360" mass="38806">MSEPTESATPADATDHGLLERWDHVRERESFSLLAAIAFVIVFPLVFTNLPAYSGYMTLVELIYIWAIFAIGFDLLLGYTGLLSFGHAIFWGGSAYAAGFVSANVTGSPLVMVLVGIVVAVLLALFIGFVSLRRGGIYFAILTLSFGQMMYYLALGPLGWLTGGEDGFTGVSVDPLLGVLGFDRAFAGVLGTLLHDIAYAFYAVFFLFAIAIALRIVRSPYGAIFEAISENEQRVNFLGLNVWRYKLAAFTLSGAFAGLAGGLHTVHAQYVAIGSLYWITSGDIVIMTVLGGVGSVFGPVAGVIAFLYVENIVSGEIAYWLLVLGLLFVVVVWLFPQGIWGFVTDIRAAIRPSSDLEDEN</sequence>
<proteinExistence type="predicted"/>
<reference evidence="7 8" key="1">
    <citation type="submission" date="2019-04" db="EMBL/GenBank/DDBJ databases">
        <title>Natronomonas sp. F20-122 a newhaloarchaeon isolated from a saline saltern of Isla Bacuta, Huelva, Spain.</title>
        <authorList>
            <person name="Duran-Viseras A."/>
            <person name="Sanchez-Porro C."/>
            <person name="Ventosa A."/>
        </authorList>
    </citation>
    <scope>NUCLEOTIDE SEQUENCE [LARGE SCALE GENOMIC DNA]</scope>
    <source>
        <strain evidence="7 8">F20-122</strain>
    </source>
</reference>
<organism evidence="7 8">
    <name type="scientific">Natronomonas salsuginis</name>
    <dbReference type="NCBI Taxonomy" id="2217661"/>
    <lineage>
        <taxon>Archaea</taxon>
        <taxon>Methanobacteriati</taxon>
        <taxon>Methanobacteriota</taxon>
        <taxon>Stenosarchaea group</taxon>
        <taxon>Halobacteria</taxon>
        <taxon>Halobacteriales</taxon>
        <taxon>Natronomonadaceae</taxon>
        <taxon>Natronomonas</taxon>
    </lineage>
</organism>
<dbReference type="EMBL" id="QKNX01000002">
    <property type="protein sequence ID" value="TKR25935.1"/>
    <property type="molecule type" value="Genomic_DNA"/>
</dbReference>
<comment type="subcellular location">
    <subcellularLocation>
        <location evidence="1">Cell membrane</location>
        <topology evidence="1">Multi-pass membrane protein</topology>
    </subcellularLocation>
</comment>
<evidence type="ECO:0000256" key="2">
    <source>
        <dbReference type="ARBA" id="ARBA00022475"/>
    </source>
</evidence>
<dbReference type="AlphaFoldDB" id="A0A4U5JBG0"/>
<evidence type="ECO:0000313" key="8">
    <source>
        <dbReference type="Proteomes" id="UP000308037"/>
    </source>
</evidence>
<name>A0A4U5JBG0_9EURY</name>
<feature type="transmembrane region" description="Helical" evidence="6">
    <location>
        <begin position="110"/>
        <end position="130"/>
    </location>
</feature>
<evidence type="ECO:0000256" key="4">
    <source>
        <dbReference type="ARBA" id="ARBA00022989"/>
    </source>
</evidence>
<evidence type="ECO:0000256" key="1">
    <source>
        <dbReference type="ARBA" id="ARBA00004651"/>
    </source>
</evidence>
<feature type="transmembrane region" description="Helical" evidence="6">
    <location>
        <begin position="31"/>
        <end position="50"/>
    </location>
</feature>
<keyword evidence="8" id="KW-1185">Reference proteome</keyword>
<evidence type="ECO:0000256" key="5">
    <source>
        <dbReference type="ARBA" id="ARBA00023136"/>
    </source>
</evidence>
<feature type="transmembrane region" description="Helical" evidence="6">
    <location>
        <begin position="284"/>
        <end position="308"/>
    </location>
</feature>
<dbReference type="PANTHER" id="PTHR30482:SF17">
    <property type="entry name" value="ABC TRANSPORTER ATP-BINDING PROTEIN"/>
    <property type="match status" value="1"/>
</dbReference>
<dbReference type="Pfam" id="PF02653">
    <property type="entry name" value="BPD_transp_2"/>
    <property type="match status" value="1"/>
</dbReference>
<accession>A0A4U5JBG0</accession>
<keyword evidence="4 6" id="KW-1133">Transmembrane helix</keyword>
<dbReference type="InterPro" id="IPR043428">
    <property type="entry name" value="LivM-like"/>
</dbReference>
<dbReference type="InterPro" id="IPR001851">
    <property type="entry name" value="ABC_transp_permease"/>
</dbReference>
<dbReference type="GO" id="GO:0015658">
    <property type="term" value="F:branched-chain amino acid transmembrane transporter activity"/>
    <property type="evidence" value="ECO:0007669"/>
    <property type="project" value="InterPro"/>
</dbReference>
<dbReference type="OrthoDB" id="30958at2157"/>
<comment type="caution">
    <text evidence="7">The sequence shown here is derived from an EMBL/GenBank/DDBJ whole genome shotgun (WGS) entry which is preliminary data.</text>
</comment>
<keyword evidence="5 6" id="KW-0472">Membrane</keyword>
<evidence type="ECO:0000256" key="6">
    <source>
        <dbReference type="SAM" id="Phobius"/>
    </source>
</evidence>
<keyword evidence="3 6" id="KW-0812">Transmembrane</keyword>
<dbReference type="GO" id="GO:0005886">
    <property type="term" value="C:plasma membrane"/>
    <property type="evidence" value="ECO:0007669"/>
    <property type="project" value="UniProtKB-SubCell"/>
</dbReference>
<feature type="transmembrane region" description="Helical" evidence="6">
    <location>
        <begin position="197"/>
        <end position="217"/>
    </location>
</feature>
<feature type="transmembrane region" description="Helical" evidence="6">
    <location>
        <begin position="137"/>
        <end position="154"/>
    </location>
</feature>
<feature type="transmembrane region" description="Helical" evidence="6">
    <location>
        <begin position="317"/>
        <end position="335"/>
    </location>
</feature>
<evidence type="ECO:0000313" key="7">
    <source>
        <dbReference type="EMBL" id="TKR25935.1"/>
    </source>
</evidence>
<dbReference type="RefSeq" id="WP_137275837.1">
    <property type="nucleotide sequence ID" value="NZ_QKNX01000002.1"/>
</dbReference>
<feature type="transmembrane region" description="Helical" evidence="6">
    <location>
        <begin position="247"/>
        <end position="272"/>
    </location>
</feature>
<dbReference type="Proteomes" id="UP000308037">
    <property type="component" value="Unassembled WGS sequence"/>
</dbReference>
<gene>
    <name evidence="7" type="ORF">DM868_05420</name>
</gene>
<keyword evidence="2" id="KW-1003">Cell membrane</keyword>
<evidence type="ECO:0000256" key="3">
    <source>
        <dbReference type="ARBA" id="ARBA00022692"/>
    </source>
</evidence>
<dbReference type="CDD" id="cd06581">
    <property type="entry name" value="TM_PBP1_LivM_like"/>
    <property type="match status" value="1"/>
</dbReference>
<dbReference type="PANTHER" id="PTHR30482">
    <property type="entry name" value="HIGH-AFFINITY BRANCHED-CHAIN AMINO ACID TRANSPORT SYSTEM PERMEASE"/>
    <property type="match status" value="1"/>
</dbReference>
<protein>
    <submittedName>
        <fullName evidence="7">Branched-chain amino acid ABC transporter permease</fullName>
    </submittedName>
</protein>